<gene>
    <name evidence="7" type="ordered locus">AALP_Aa5g025900</name>
</gene>
<evidence type="ECO:0000313" key="8">
    <source>
        <dbReference type="Proteomes" id="UP000029120"/>
    </source>
</evidence>
<protein>
    <recommendedName>
        <fullName evidence="9">TF-B3 domain-containing protein</fullName>
    </recommendedName>
</protein>
<dbReference type="InterPro" id="IPR003340">
    <property type="entry name" value="B3_DNA-bd"/>
</dbReference>
<evidence type="ECO:0000256" key="3">
    <source>
        <dbReference type="ARBA" id="ARBA00023125"/>
    </source>
</evidence>
<feature type="compositionally biased region" description="Polar residues" evidence="6">
    <location>
        <begin position="233"/>
        <end position="245"/>
    </location>
</feature>
<dbReference type="SUPFAM" id="SSF101936">
    <property type="entry name" value="DNA-binding pseudobarrel domain"/>
    <property type="match status" value="1"/>
</dbReference>
<feature type="region of interest" description="Disordered" evidence="6">
    <location>
        <begin position="231"/>
        <end position="271"/>
    </location>
</feature>
<evidence type="ECO:0000256" key="5">
    <source>
        <dbReference type="ARBA" id="ARBA00023242"/>
    </source>
</evidence>
<proteinExistence type="predicted"/>
<dbReference type="GO" id="GO:0003677">
    <property type="term" value="F:DNA binding"/>
    <property type="evidence" value="ECO:0007669"/>
    <property type="project" value="UniProtKB-KW"/>
</dbReference>
<dbReference type="GO" id="GO:0005634">
    <property type="term" value="C:nucleus"/>
    <property type="evidence" value="ECO:0007669"/>
    <property type="project" value="UniProtKB-SubCell"/>
</dbReference>
<dbReference type="PANTHER" id="PTHR34269">
    <property type="entry name" value="TRANSCRIPTION FACTOR B3-DOMAIN FAMILY-RELATED"/>
    <property type="match status" value="1"/>
</dbReference>
<keyword evidence="4" id="KW-0804">Transcription</keyword>
<organism evidence="7 8">
    <name type="scientific">Arabis alpina</name>
    <name type="common">Alpine rock-cress</name>
    <dbReference type="NCBI Taxonomy" id="50452"/>
    <lineage>
        <taxon>Eukaryota</taxon>
        <taxon>Viridiplantae</taxon>
        <taxon>Streptophyta</taxon>
        <taxon>Embryophyta</taxon>
        <taxon>Tracheophyta</taxon>
        <taxon>Spermatophyta</taxon>
        <taxon>Magnoliopsida</taxon>
        <taxon>eudicotyledons</taxon>
        <taxon>Gunneridae</taxon>
        <taxon>Pentapetalae</taxon>
        <taxon>rosids</taxon>
        <taxon>malvids</taxon>
        <taxon>Brassicales</taxon>
        <taxon>Brassicaceae</taxon>
        <taxon>Arabideae</taxon>
        <taxon>Arabis</taxon>
    </lineage>
</organism>
<feature type="region of interest" description="Disordered" evidence="6">
    <location>
        <begin position="1"/>
        <end position="59"/>
    </location>
</feature>
<dbReference type="OrthoDB" id="1062923at2759"/>
<reference evidence="8" key="1">
    <citation type="journal article" date="2015" name="Nat. Plants">
        <title>Genome expansion of Arabis alpina linked with retrotransposition and reduced symmetric DNA methylation.</title>
        <authorList>
            <person name="Willing E.M."/>
            <person name="Rawat V."/>
            <person name="Mandakova T."/>
            <person name="Maumus F."/>
            <person name="James G.V."/>
            <person name="Nordstroem K.J."/>
            <person name="Becker C."/>
            <person name="Warthmann N."/>
            <person name="Chica C."/>
            <person name="Szarzynska B."/>
            <person name="Zytnicki M."/>
            <person name="Albani M.C."/>
            <person name="Kiefer C."/>
            <person name="Bergonzi S."/>
            <person name="Castaings L."/>
            <person name="Mateos J.L."/>
            <person name="Berns M.C."/>
            <person name="Bujdoso N."/>
            <person name="Piofczyk T."/>
            <person name="de Lorenzo L."/>
            <person name="Barrero-Sicilia C."/>
            <person name="Mateos I."/>
            <person name="Piednoel M."/>
            <person name="Hagmann J."/>
            <person name="Chen-Min-Tao R."/>
            <person name="Iglesias-Fernandez R."/>
            <person name="Schuster S.C."/>
            <person name="Alonso-Blanco C."/>
            <person name="Roudier F."/>
            <person name="Carbonero P."/>
            <person name="Paz-Ares J."/>
            <person name="Davis S.J."/>
            <person name="Pecinka A."/>
            <person name="Quesneville H."/>
            <person name="Colot V."/>
            <person name="Lysak M.A."/>
            <person name="Weigel D."/>
            <person name="Coupland G."/>
            <person name="Schneeberger K."/>
        </authorList>
    </citation>
    <scope>NUCLEOTIDE SEQUENCE [LARGE SCALE GENOMIC DNA]</scope>
    <source>
        <strain evidence="8">cv. Pajares</strain>
    </source>
</reference>
<keyword evidence="3" id="KW-0238">DNA-binding</keyword>
<evidence type="ECO:0000256" key="6">
    <source>
        <dbReference type="SAM" id="MobiDB-lite"/>
    </source>
</evidence>
<dbReference type="Proteomes" id="UP000029120">
    <property type="component" value="Chromosome 5"/>
</dbReference>
<keyword evidence="2" id="KW-0805">Transcription regulation</keyword>
<evidence type="ECO:0000256" key="1">
    <source>
        <dbReference type="ARBA" id="ARBA00004123"/>
    </source>
</evidence>
<accession>A0A087GUI2</accession>
<evidence type="ECO:0008006" key="9">
    <source>
        <dbReference type="Google" id="ProtNLM"/>
    </source>
</evidence>
<dbReference type="InterPro" id="IPR015300">
    <property type="entry name" value="DNA-bd_pseudobarrel_sf"/>
</dbReference>
<dbReference type="Gene3D" id="2.40.330.10">
    <property type="entry name" value="DNA-binding pseudobarrel domain"/>
    <property type="match status" value="1"/>
</dbReference>
<feature type="compositionally biased region" description="Polar residues" evidence="6">
    <location>
        <begin position="37"/>
        <end position="49"/>
    </location>
</feature>
<evidence type="ECO:0000256" key="4">
    <source>
        <dbReference type="ARBA" id="ARBA00023163"/>
    </source>
</evidence>
<dbReference type="Gramene" id="KFK33534">
    <property type="protein sequence ID" value="KFK33534"/>
    <property type="gene ID" value="AALP_AA5G025900"/>
</dbReference>
<feature type="compositionally biased region" description="Low complexity" evidence="6">
    <location>
        <begin position="251"/>
        <end position="265"/>
    </location>
</feature>
<keyword evidence="5" id="KW-0539">Nucleus</keyword>
<feature type="region of interest" description="Disordered" evidence="6">
    <location>
        <begin position="121"/>
        <end position="141"/>
    </location>
</feature>
<evidence type="ECO:0000256" key="2">
    <source>
        <dbReference type="ARBA" id="ARBA00023015"/>
    </source>
</evidence>
<dbReference type="PANTHER" id="PTHR34269:SF11">
    <property type="entry name" value="B3 DOMAIN PROTEIN"/>
    <property type="match status" value="1"/>
</dbReference>
<dbReference type="EMBL" id="CM002873">
    <property type="protein sequence ID" value="KFK33534.1"/>
    <property type="molecule type" value="Genomic_DNA"/>
</dbReference>
<dbReference type="AlphaFoldDB" id="A0A087GUI2"/>
<name>A0A087GUI2_ARAAL</name>
<sequence length="391" mass="44071">MSLSDDDSISPANKRARMMSQEQRKSLENPFLESKKPTITQEHTSFLSSKETEKQSLQDPYQNPNHFERNNNIATSTGNLHNTFGGNFGLGYGENLETGYLQRDIGQITMIPTPGFINEGYGTKNSDHFDYTSSNDGQKPPESLQDHVFTHKDPSMTQEEHREIYQQSSFLTPQETSVSLKNTYQAMTSHHSSFSKNPNSLESNFGLGSGENMESRYLQRDFDPITMIPTPGIINSSTNDKNNNGEGYAHTSSSASLSTTRSSPSHQQPEWTITKILTKTDAGDYGSNRLLLNKSSVEKHIQKHIPEEDFQKVVAQGQPGLAINVFDYDTKTTHKMRLTLRKDYILVGDWIKVFIKRRDLKAGDEIGLLWDSSASRLQFGVLKTSCKIKKR</sequence>
<keyword evidence="8" id="KW-1185">Reference proteome</keyword>
<evidence type="ECO:0000313" key="7">
    <source>
        <dbReference type="EMBL" id="KFK33534.1"/>
    </source>
</evidence>
<dbReference type="CDD" id="cd10017">
    <property type="entry name" value="B3_DNA"/>
    <property type="match status" value="1"/>
</dbReference>
<comment type="subcellular location">
    <subcellularLocation>
        <location evidence="1">Nucleus</location>
    </subcellularLocation>
</comment>
<dbReference type="InterPro" id="IPR051442">
    <property type="entry name" value="B3_domain"/>
</dbReference>